<feature type="region of interest" description="Disordered" evidence="1">
    <location>
        <begin position="271"/>
        <end position="292"/>
    </location>
</feature>
<dbReference type="AlphaFoldDB" id="A0A7Y9LE02"/>
<reference evidence="2 3" key="1">
    <citation type="submission" date="2020-07" db="EMBL/GenBank/DDBJ databases">
        <title>Sequencing the genomes of 1000 actinobacteria strains.</title>
        <authorList>
            <person name="Klenk H.-P."/>
        </authorList>
    </citation>
    <scope>NUCLEOTIDE SEQUENCE [LARGE SCALE GENOMIC DNA]</scope>
    <source>
        <strain evidence="2 3">DSM 22083</strain>
    </source>
</reference>
<protein>
    <recommendedName>
        <fullName evidence="4">DUF222 domain-containing protein</fullName>
    </recommendedName>
</protein>
<evidence type="ECO:0000313" key="3">
    <source>
        <dbReference type="Proteomes" id="UP000569914"/>
    </source>
</evidence>
<organism evidence="2 3">
    <name type="scientific">Microlunatus parietis</name>
    <dbReference type="NCBI Taxonomy" id="682979"/>
    <lineage>
        <taxon>Bacteria</taxon>
        <taxon>Bacillati</taxon>
        <taxon>Actinomycetota</taxon>
        <taxon>Actinomycetes</taxon>
        <taxon>Propionibacteriales</taxon>
        <taxon>Propionibacteriaceae</taxon>
        <taxon>Microlunatus</taxon>
    </lineage>
</organism>
<dbReference type="RefSeq" id="WP_179754803.1">
    <property type="nucleotide sequence ID" value="NZ_JACCBU010000001.1"/>
</dbReference>
<evidence type="ECO:0000256" key="1">
    <source>
        <dbReference type="SAM" id="MobiDB-lite"/>
    </source>
</evidence>
<dbReference type="EMBL" id="JACCBU010000001">
    <property type="protein sequence ID" value="NYE73365.1"/>
    <property type="molecule type" value="Genomic_DNA"/>
</dbReference>
<keyword evidence="3" id="KW-1185">Reference proteome</keyword>
<feature type="compositionally biased region" description="Basic and acidic residues" evidence="1">
    <location>
        <begin position="282"/>
        <end position="292"/>
    </location>
</feature>
<accession>A0A7Y9LE02</accession>
<name>A0A7Y9LE02_9ACTN</name>
<gene>
    <name evidence="2" type="ORF">BKA15_004694</name>
</gene>
<evidence type="ECO:0008006" key="4">
    <source>
        <dbReference type="Google" id="ProtNLM"/>
    </source>
</evidence>
<sequence>MFESLEERVVGYGTDDILKAASETLRTKLEAENALLAWTAAWADANSADSIHPAELKLPGGPRGVRPGGEGTPEVNDLALAELAVKIKKSDYACTKFVGEVLDLRHRLPLLWEKAMRCEVEGWQARGIARHTHHLSLELARQVDEDLAGHAGLVGQQKLQNLTEAAIARVDGARMEREAAERKKQLGVWLSQTTDEGLKAMFARLEPADAIRVLARVQELADALPPDDRSADERRAAGLALLGNELEATRVLAEHRQPDLFDEEFASAVQPIDGDDEPLEESELHPSLRDKPKPAIGVDVEAAVFKAAVERIVAKLDPALLVPTSTLVVHLAAESLETGHGICRVPGIGPTLKGVVKDWLGHDRVKVVPVIDLNDTPASVDDYQIPDRHKRYLRYARPGSRFPWSTATGRLEFDHSEPYRLGGPPGQTDVARLTPLAKREHRAVTFGGWQRRQPEPDTMIFRSPHGDVQITNYSGTFDLGHGAFAHAIWNAACPNK</sequence>
<dbReference type="Proteomes" id="UP000569914">
    <property type="component" value="Unassembled WGS sequence"/>
</dbReference>
<comment type="caution">
    <text evidence="2">The sequence shown here is derived from an EMBL/GenBank/DDBJ whole genome shotgun (WGS) entry which is preliminary data.</text>
</comment>
<evidence type="ECO:0000313" key="2">
    <source>
        <dbReference type="EMBL" id="NYE73365.1"/>
    </source>
</evidence>
<proteinExistence type="predicted"/>